<evidence type="ECO:0000259" key="7">
    <source>
        <dbReference type="PROSITE" id="PS50045"/>
    </source>
</evidence>
<keyword evidence="5" id="KW-0129">CBS domain</keyword>
<dbReference type="Gene3D" id="1.10.10.60">
    <property type="entry name" value="Homeodomain-like"/>
    <property type="match status" value="1"/>
</dbReference>
<keyword evidence="2" id="KW-0067">ATP-binding</keyword>
<sequence length="587" mass="67076">MFSVPETKIVKDVMSKKFVLVDENITLGQAIDLIVKENEREIMVDDGNGGIKGIISLTDICNSSAKYKDYKNELVKNIMSKDLIFVDMNEKLDECRNIMMKNNIGVLPVLENKKLIGVINQRHIRDFLYMELEDYGITVRHIIGEIKEGICAINTDGKIVLWNKFMENRYKIKSECVVGKSIEKYLRGTVSSKVLKTKTRESGIYKIEDSDVYGLVDANPIFINSEFVGVVCTEVDITEAKKLSQKLDKANDRLKYLEDEVKNLSKGSFDNILGRSYKLERAKEVAKRVSKTTSSIFIYGESGTGKEVFARAIHDYSERKGQFIPVNCSAIPSELFESEFFGYEAGAFTGANKKGKMGIFELAKDGTVFLDEIADLPLSMQAKLLRVLQEKEVRRIGGEKNIKIDARIISATNKNLQELVEDGKFREDLYYRLNVVEIDLPPLRERKEDILLLVDEFIEEICKSNNRKKLKISKESMDILQRYSWKGNIRELKNTIENIVVLSRGDIIEKDDIPMYIVESSNENNINEEYPLDLNQAISKLETKTIKKALEMANGNKAKAAKILNIPRTTLYYKIEQYNINMSKNRQ</sequence>
<dbReference type="Gene3D" id="3.10.580.10">
    <property type="entry name" value="CBS-domain"/>
    <property type="match status" value="1"/>
</dbReference>
<keyword evidence="6" id="KW-0175">Coiled coil</keyword>
<dbReference type="SMART" id="SM00382">
    <property type="entry name" value="AAA"/>
    <property type="match status" value="1"/>
</dbReference>
<dbReference type="InterPro" id="IPR009057">
    <property type="entry name" value="Homeodomain-like_sf"/>
</dbReference>
<keyword evidence="3" id="KW-0805">Transcription regulation</keyword>
<dbReference type="InterPro" id="IPR046342">
    <property type="entry name" value="CBS_dom_sf"/>
</dbReference>
<dbReference type="Gene3D" id="3.40.50.300">
    <property type="entry name" value="P-loop containing nucleotide triphosphate hydrolases"/>
    <property type="match status" value="1"/>
</dbReference>
<dbReference type="Pfam" id="PF00571">
    <property type="entry name" value="CBS"/>
    <property type="match status" value="2"/>
</dbReference>
<dbReference type="RefSeq" id="WP_346045182.1">
    <property type="nucleotide sequence ID" value="NZ_BAAACP010000010.1"/>
</dbReference>
<dbReference type="PANTHER" id="PTHR32071">
    <property type="entry name" value="TRANSCRIPTIONAL REGULATORY PROTEIN"/>
    <property type="match status" value="1"/>
</dbReference>
<feature type="domain" description="Sigma-54 factor interaction" evidence="7">
    <location>
        <begin position="272"/>
        <end position="501"/>
    </location>
</feature>
<dbReference type="Gene3D" id="3.30.450.20">
    <property type="entry name" value="PAS domain"/>
    <property type="match status" value="1"/>
</dbReference>
<dbReference type="PANTHER" id="PTHR32071:SF57">
    <property type="entry name" value="C4-DICARBOXYLATE TRANSPORT TRANSCRIPTIONAL REGULATORY PROTEIN DCTD"/>
    <property type="match status" value="1"/>
</dbReference>
<dbReference type="SUPFAM" id="SSF55785">
    <property type="entry name" value="PYP-like sensor domain (PAS domain)"/>
    <property type="match status" value="1"/>
</dbReference>
<keyword evidence="10" id="KW-1185">Reference proteome</keyword>
<dbReference type="InterPro" id="IPR002078">
    <property type="entry name" value="Sigma_54_int"/>
</dbReference>
<evidence type="ECO:0000256" key="1">
    <source>
        <dbReference type="ARBA" id="ARBA00022741"/>
    </source>
</evidence>
<name>A0ABP3XLK8_9FIRM</name>
<dbReference type="Pfam" id="PF02954">
    <property type="entry name" value="HTH_8"/>
    <property type="match status" value="1"/>
</dbReference>
<comment type="caution">
    <text evidence="9">The sequence shown here is derived from an EMBL/GenBank/DDBJ whole genome shotgun (WGS) entry which is preliminary data.</text>
</comment>
<dbReference type="Gene3D" id="1.10.8.60">
    <property type="match status" value="1"/>
</dbReference>
<keyword evidence="1" id="KW-0547">Nucleotide-binding</keyword>
<dbReference type="Pfam" id="PF00158">
    <property type="entry name" value="Sigma54_activat"/>
    <property type="match status" value="1"/>
</dbReference>
<dbReference type="InterPro" id="IPR003593">
    <property type="entry name" value="AAA+_ATPase"/>
</dbReference>
<evidence type="ECO:0000313" key="10">
    <source>
        <dbReference type="Proteomes" id="UP001400965"/>
    </source>
</evidence>
<accession>A0ABP3XLK8</accession>
<dbReference type="InterPro" id="IPR027417">
    <property type="entry name" value="P-loop_NTPase"/>
</dbReference>
<dbReference type="InterPro" id="IPR048106">
    <property type="entry name" value="PrdR-like"/>
</dbReference>
<organism evidence="9 10">
    <name type="scientific">Paraclostridium tenue</name>
    <dbReference type="NCBI Taxonomy" id="1737"/>
    <lineage>
        <taxon>Bacteria</taxon>
        <taxon>Bacillati</taxon>
        <taxon>Bacillota</taxon>
        <taxon>Clostridia</taxon>
        <taxon>Peptostreptococcales</taxon>
        <taxon>Peptostreptococcaceae</taxon>
        <taxon>Paraclostridium</taxon>
    </lineage>
</organism>
<dbReference type="PROSITE" id="PS50045">
    <property type="entry name" value="SIGMA54_INTERACT_4"/>
    <property type="match status" value="1"/>
</dbReference>
<evidence type="ECO:0000313" key="9">
    <source>
        <dbReference type="EMBL" id="GAA0864505.1"/>
    </source>
</evidence>
<dbReference type="SUPFAM" id="SSF52540">
    <property type="entry name" value="P-loop containing nucleoside triphosphate hydrolases"/>
    <property type="match status" value="1"/>
</dbReference>
<evidence type="ECO:0000256" key="4">
    <source>
        <dbReference type="ARBA" id="ARBA00023163"/>
    </source>
</evidence>
<dbReference type="SMART" id="SM00116">
    <property type="entry name" value="CBS"/>
    <property type="match status" value="2"/>
</dbReference>
<dbReference type="NCBIfam" id="NF041552">
    <property type="entry name" value="TF_PrdR"/>
    <property type="match status" value="1"/>
</dbReference>
<evidence type="ECO:0000256" key="2">
    <source>
        <dbReference type="ARBA" id="ARBA00022840"/>
    </source>
</evidence>
<dbReference type="PROSITE" id="PS00675">
    <property type="entry name" value="SIGMA54_INTERACT_1"/>
    <property type="match status" value="1"/>
</dbReference>
<evidence type="ECO:0000256" key="5">
    <source>
        <dbReference type="PROSITE-ProRule" id="PRU00703"/>
    </source>
</evidence>
<dbReference type="InterPro" id="IPR025662">
    <property type="entry name" value="Sigma_54_int_dom_ATP-bd_1"/>
</dbReference>
<evidence type="ECO:0000256" key="3">
    <source>
        <dbReference type="ARBA" id="ARBA00023015"/>
    </source>
</evidence>
<dbReference type="CDD" id="cd02205">
    <property type="entry name" value="CBS_pair_SF"/>
    <property type="match status" value="1"/>
</dbReference>
<dbReference type="SUPFAM" id="SSF46689">
    <property type="entry name" value="Homeodomain-like"/>
    <property type="match status" value="1"/>
</dbReference>
<dbReference type="SUPFAM" id="SSF54631">
    <property type="entry name" value="CBS-domain pair"/>
    <property type="match status" value="1"/>
</dbReference>
<feature type="domain" description="CBS" evidence="8">
    <location>
        <begin position="14"/>
        <end position="74"/>
    </location>
</feature>
<dbReference type="InterPro" id="IPR058031">
    <property type="entry name" value="AAA_lid_NorR"/>
</dbReference>
<dbReference type="InterPro" id="IPR035965">
    <property type="entry name" value="PAS-like_dom_sf"/>
</dbReference>
<dbReference type="PRINTS" id="PR01590">
    <property type="entry name" value="HTHFIS"/>
</dbReference>
<keyword evidence="4" id="KW-0804">Transcription</keyword>
<dbReference type="CDD" id="cd00009">
    <property type="entry name" value="AAA"/>
    <property type="match status" value="1"/>
</dbReference>
<dbReference type="Proteomes" id="UP001400965">
    <property type="component" value="Unassembled WGS sequence"/>
</dbReference>
<protein>
    <submittedName>
        <fullName evidence="9">Sigma-54 dependent transcriptional regulator PrdR</fullName>
    </submittedName>
</protein>
<gene>
    <name evidence="9" type="primary">prdR</name>
    <name evidence="9" type="ORF">GCM10008917_18250</name>
</gene>
<feature type="coiled-coil region" evidence="6">
    <location>
        <begin position="240"/>
        <end position="267"/>
    </location>
</feature>
<dbReference type="PROSITE" id="PS51371">
    <property type="entry name" value="CBS"/>
    <property type="match status" value="2"/>
</dbReference>
<evidence type="ECO:0000256" key="6">
    <source>
        <dbReference type="SAM" id="Coils"/>
    </source>
</evidence>
<proteinExistence type="predicted"/>
<feature type="domain" description="CBS" evidence="8">
    <location>
        <begin position="79"/>
        <end position="135"/>
    </location>
</feature>
<evidence type="ECO:0000259" key="8">
    <source>
        <dbReference type="PROSITE" id="PS51371"/>
    </source>
</evidence>
<dbReference type="InterPro" id="IPR002197">
    <property type="entry name" value="HTH_Fis"/>
</dbReference>
<dbReference type="Pfam" id="PF25601">
    <property type="entry name" value="AAA_lid_14"/>
    <property type="match status" value="1"/>
</dbReference>
<dbReference type="EMBL" id="BAAACP010000010">
    <property type="protein sequence ID" value="GAA0864505.1"/>
    <property type="molecule type" value="Genomic_DNA"/>
</dbReference>
<reference evidence="10" key="1">
    <citation type="journal article" date="2019" name="Int. J. Syst. Evol. Microbiol.">
        <title>The Global Catalogue of Microorganisms (GCM) 10K type strain sequencing project: providing services to taxonomists for standard genome sequencing and annotation.</title>
        <authorList>
            <consortium name="The Broad Institute Genomics Platform"/>
            <consortium name="The Broad Institute Genome Sequencing Center for Infectious Disease"/>
            <person name="Wu L."/>
            <person name="Ma J."/>
        </authorList>
    </citation>
    <scope>NUCLEOTIDE SEQUENCE [LARGE SCALE GENOMIC DNA]</scope>
    <source>
        <strain evidence="10">JCM 6486</strain>
    </source>
</reference>
<dbReference type="InterPro" id="IPR000644">
    <property type="entry name" value="CBS_dom"/>
</dbReference>